<evidence type="ECO:0000313" key="16">
    <source>
        <dbReference type="Proteomes" id="UP000078561"/>
    </source>
</evidence>
<keyword evidence="3" id="KW-0633">Potassium transport</keyword>
<feature type="region of interest" description="Disordered" evidence="12">
    <location>
        <begin position="45"/>
        <end position="88"/>
    </location>
</feature>
<dbReference type="OMA" id="NSTHTIH"/>
<dbReference type="Gene3D" id="1.10.287.70">
    <property type="match status" value="1"/>
</dbReference>
<dbReference type="AlphaFoldDB" id="A0A163MEV5"/>
<evidence type="ECO:0000256" key="5">
    <source>
        <dbReference type="ARBA" id="ARBA00022826"/>
    </source>
</evidence>
<evidence type="ECO:0000313" key="15">
    <source>
        <dbReference type="EMBL" id="SAM04229.1"/>
    </source>
</evidence>
<sequence>MVFFQKTRAPSPTDEQEPLQHHHEAIELEPTTSSGNLQRRISFSSDASSTFCDEPTLQTKQRQREKRRRRYLYKKQQQQQQDTRGGYQRLGGHITDAWHSVTSRSAMDHQDGPLTEDEAVLTQHHPEHDMNNGVKRGLYLLLEEPSSSRAAFWTNVVVSFLIVSSAVMTTIETIPAFRSAESNRVWFDLESTMVALFTLEYILRLFAHSDSLRMLKNFVIAPISIIDFISIIPFYIEVIAKRDTTYEFRFTILRLFRLLRLFKSYKYSNSIVMTIEVMMVALQRSGDALSALFFFLVTCVVLFSTLLYFAERGTWDDTLKTFVDSDSNPSAFDSIPAAFWFVLVTITTTGYGDMVPTTFIGKLVTFPAMMFGVLLIALPSIIVGRNFTIVWESMRRRQYLEQLQETVDPTSPTQQQPLPSSSPPQIPRPSMAFDDPLGTTLPTFRTRSNSTHTIHSNHDHAFNLFADGDEALFKQLQSLATITRQNQHDLQRILKILENQSYPTNHTLTGSVKDNTTIPESTSSASLDIISEE</sequence>
<dbReference type="Proteomes" id="UP000078561">
    <property type="component" value="Unassembled WGS sequence"/>
</dbReference>
<evidence type="ECO:0000256" key="3">
    <source>
        <dbReference type="ARBA" id="ARBA00022538"/>
    </source>
</evidence>
<dbReference type="InterPro" id="IPR028325">
    <property type="entry name" value="VG_K_chnl"/>
</dbReference>
<feature type="domain" description="Ion transport" evidence="14">
    <location>
        <begin position="152"/>
        <end position="387"/>
    </location>
</feature>
<feature type="region of interest" description="Disordered" evidence="12">
    <location>
        <begin position="406"/>
        <end position="434"/>
    </location>
</feature>
<dbReference type="PANTHER" id="PTHR11537">
    <property type="entry name" value="VOLTAGE-GATED POTASSIUM CHANNEL"/>
    <property type="match status" value="1"/>
</dbReference>
<evidence type="ECO:0000256" key="11">
    <source>
        <dbReference type="ARBA" id="ARBA00023303"/>
    </source>
</evidence>
<keyword evidence="8 13" id="KW-1133">Transmembrane helix</keyword>
<dbReference type="Pfam" id="PF00520">
    <property type="entry name" value="Ion_trans"/>
    <property type="match status" value="1"/>
</dbReference>
<evidence type="ECO:0000256" key="4">
    <source>
        <dbReference type="ARBA" id="ARBA00022692"/>
    </source>
</evidence>
<feature type="transmembrane region" description="Helical" evidence="13">
    <location>
        <begin position="264"/>
        <end position="282"/>
    </location>
</feature>
<protein>
    <recommendedName>
        <fullName evidence="14">Ion transport domain-containing protein</fullName>
    </recommendedName>
</protein>
<gene>
    <name evidence="15" type="primary">ABSGL_10089.1 scaffold 11786</name>
</gene>
<accession>A0A163MEV5</accession>
<keyword evidence="2" id="KW-0813">Transport</keyword>
<feature type="compositionally biased region" description="Basic residues" evidence="12">
    <location>
        <begin position="61"/>
        <end position="73"/>
    </location>
</feature>
<dbReference type="PRINTS" id="PR00169">
    <property type="entry name" value="KCHANNEL"/>
</dbReference>
<keyword evidence="7" id="KW-0630">Potassium</keyword>
<organism evidence="15">
    <name type="scientific">Absidia glauca</name>
    <name type="common">Pin mould</name>
    <dbReference type="NCBI Taxonomy" id="4829"/>
    <lineage>
        <taxon>Eukaryota</taxon>
        <taxon>Fungi</taxon>
        <taxon>Fungi incertae sedis</taxon>
        <taxon>Mucoromycota</taxon>
        <taxon>Mucoromycotina</taxon>
        <taxon>Mucoromycetes</taxon>
        <taxon>Mucorales</taxon>
        <taxon>Cunninghamellaceae</taxon>
        <taxon>Absidia</taxon>
    </lineage>
</organism>
<dbReference type="SUPFAM" id="SSF81324">
    <property type="entry name" value="Voltage-gated potassium channels"/>
    <property type="match status" value="1"/>
</dbReference>
<feature type="transmembrane region" description="Helical" evidence="13">
    <location>
        <begin position="364"/>
        <end position="387"/>
    </location>
</feature>
<proteinExistence type="predicted"/>
<keyword evidence="10 13" id="KW-0472">Membrane</keyword>
<name>A0A163MEV5_ABSGL</name>
<evidence type="ECO:0000256" key="13">
    <source>
        <dbReference type="SAM" id="Phobius"/>
    </source>
</evidence>
<feature type="compositionally biased region" description="Polar residues" evidence="12">
    <location>
        <begin position="506"/>
        <end position="526"/>
    </location>
</feature>
<comment type="subcellular location">
    <subcellularLocation>
        <location evidence="1">Membrane</location>
        <topology evidence="1">Multi-pass membrane protein</topology>
    </subcellularLocation>
</comment>
<feature type="region of interest" description="Disordered" evidence="12">
    <location>
        <begin position="506"/>
        <end position="533"/>
    </location>
</feature>
<evidence type="ECO:0000256" key="12">
    <source>
        <dbReference type="SAM" id="MobiDB-lite"/>
    </source>
</evidence>
<reference evidence="15" key="1">
    <citation type="submission" date="2016-04" db="EMBL/GenBank/DDBJ databases">
        <authorList>
            <person name="Evans L.H."/>
            <person name="Alamgir A."/>
            <person name="Owens N."/>
            <person name="Weber N.D."/>
            <person name="Virtaneva K."/>
            <person name="Barbian K."/>
            <person name="Babar A."/>
            <person name="Rosenke K."/>
        </authorList>
    </citation>
    <scope>NUCLEOTIDE SEQUENCE [LARGE SCALE GENOMIC DNA]</scope>
    <source>
        <strain evidence="15">CBS 101.48</strain>
    </source>
</reference>
<evidence type="ECO:0000256" key="6">
    <source>
        <dbReference type="ARBA" id="ARBA00022882"/>
    </source>
</evidence>
<evidence type="ECO:0000256" key="8">
    <source>
        <dbReference type="ARBA" id="ARBA00022989"/>
    </source>
</evidence>
<evidence type="ECO:0000256" key="10">
    <source>
        <dbReference type="ARBA" id="ARBA00023136"/>
    </source>
</evidence>
<dbReference type="GO" id="GO:0001508">
    <property type="term" value="P:action potential"/>
    <property type="evidence" value="ECO:0007669"/>
    <property type="project" value="TreeGrafter"/>
</dbReference>
<keyword evidence="4 13" id="KW-0812">Transmembrane</keyword>
<dbReference type="Gene3D" id="1.20.120.350">
    <property type="entry name" value="Voltage-gated potassium channels. Chain C"/>
    <property type="match status" value="1"/>
</dbReference>
<dbReference type="OrthoDB" id="415460at2759"/>
<dbReference type="InterPro" id="IPR027359">
    <property type="entry name" value="Volt_channel_dom_sf"/>
</dbReference>
<feature type="region of interest" description="Disordered" evidence="12">
    <location>
        <begin position="1"/>
        <end position="21"/>
    </location>
</feature>
<keyword evidence="9" id="KW-0406">Ion transport</keyword>
<feature type="transmembrane region" description="Helical" evidence="13">
    <location>
        <begin position="331"/>
        <end position="352"/>
    </location>
</feature>
<evidence type="ECO:0000256" key="2">
    <source>
        <dbReference type="ARBA" id="ARBA00022448"/>
    </source>
</evidence>
<keyword evidence="16" id="KW-1185">Reference proteome</keyword>
<dbReference type="PANTHER" id="PTHR11537:SF254">
    <property type="entry name" value="POTASSIUM VOLTAGE-GATED CHANNEL PROTEIN SHAB"/>
    <property type="match status" value="1"/>
</dbReference>
<dbReference type="STRING" id="4829.A0A163MEV5"/>
<feature type="transmembrane region" description="Helical" evidence="13">
    <location>
        <begin position="152"/>
        <end position="174"/>
    </location>
</feature>
<keyword evidence="11" id="KW-0407">Ion channel</keyword>
<keyword evidence="5" id="KW-0631">Potassium channel</keyword>
<feature type="compositionally biased region" description="Low complexity" evidence="12">
    <location>
        <begin position="74"/>
        <end position="87"/>
    </location>
</feature>
<dbReference type="EMBL" id="LT554351">
    <property type="protein sequence ID" value="SAM04229.1"/>
    <property type="molecule type" value="Genomic_DNA"/>
</dbReference>
<feature type="transmembrane region" description="Helical" evidence="13">
    <location>
        <begin position="219"/>
        <end position="240"/>
    </location>
</feature>
<evidence type="ECO:0000256" key="9">
    <source>
        <dbReference type="ARBA" id="ARBA00023065"/>
    </source>
</evidence>
<dbReference type="InterPro" id="IPR005821">
    <property type="entry name" value="Ion_trans_dom"/>
</dbReference>
<evidence type="ECO:0000256" key="1">
    <source>
        <dbReference type="ARBA" id="ARBA00004141"/>
    </source>
</evidence>
<dbReference type="FunFam" id="1.10.287.70:FF:000097">
    <property type="entry name" value="Potassium voltage-gated channel subfamily G member 3"/>
    <property type="match status" value="1"/>
</dbReference>
<feature type="transmembrane region" description="Helical" evidence="13">
    <location>
        <begin position="288"/>
        <end position="310"/>
    </location>
</feature>
<dbReference type="GO" id="GO:0005249">
    <property type="term" value="F:voltage-gated potassium channel activity"/>
    <property type="evidence" value="ECO:0007669"/>
    <property type="project" value="InterPro"/>
</dbReference>
<evidence type="ECO:0000256" key="7">
    <source>
        <dbReference type="ARBA" id="ARBA00022958"/>
    </source>
</evidence>
<feature type="compositionally biased region" description="Low complexity" evidence="12">
    <location>
        <begin position="409"/>
        <end position="419"/>
    </location>
</feature>
<keyword evidence="6" id="KW-0851">Voltage-gated channel</keyword>
<dbReference type="GO" id="GO:0008076">
    <property type="term" value="C:voltage-gated potassium channel complex"/>
    <property type="evidence" value="ECO:0007669"/>
    <property type="project" value="InterPro"/>
</dbReference>
<dbReference type="InParanoid" id="A0A163MEV5"/>
<evidence type="ECO:0000259" key="14">
    <source>
        <dbReference type="Pfam" id="PF00520"/>
    </source>
</evidence>